<dbReference type="Proteomes" id="UP000253594">
    <property type="component" value="Unassembled WGS sequence"/>
</dbReference>
<sequence>AGADVYKIQVAEYEHLELDQPEPATVPPEEASASLDRARACIDSGDLDQASRILRLVVAHGDPWQKAEARELLALIA</sequence>
<evidence type="ECO:0000313" key="2">
    <source>
        <dbReference type="Proteomes" id="UP000253594"/>
    </source>
</evidence>
<accession>A0A367LWS7</accession>
<dbReference type="InterPro" id="IPR038440">
    <property type="entry name" value="FimV_C_sf"/>
</dbReference>
<comment type="caution">
    <text evidence="1">The sequence shown here is derived from an EMBL/GenBank/DDBJ whole genome shotgun (WGS) entry which is preliminary data.</text>
</comment>
<proteinExistence type="predicted"/>
<organism evidence="1 2">
    <name type="scientific">Pseudomonas aeruginosa</name>
    <dbReference type="NCBI Taxonomy" id="287"/>
    <lineage>
        <taxon>Bacteria</taxon>
        <taxon>Pseudomonadati</taxon>
        <taxon>Pseudomonadota</taxon>
        <taxon>Gammaproteobacteria</taxon>
        <taxon>Pseudomonadales</taxon>
        <taxon>Pseudomonadaceae</taxon>
        <taxon>Pseudomonas</taxon>
    </lineage>
</organism>
<evidence type="ECO:0000313" key="1">
    <source>
        <dbReference type="EMBL" id="RCI69461.1"/>
    </source>
</evidence>
<dbReference type="NCBIfam" id="TIGR03504">
    <property type="entry name" value="FimV_Cterm"/>
    <property type="match status" value="1"/>
</dbReference>
<gene>
    <name evidence="1" type="ORF">DT376_39835</name>
</gene>
<dbReference type="EMBL" id="QORE01003055">
    <property type="protein sequence ID" value="RCI69461.1"/>
    <property type="molecule type" value="Genomic_DNA"/>
</dbReference>
<dbReference type="AlphaFoldDB" id="A0A367LWS7"/>
<feature type="non-terminal residue" evidence="1">
    <location>
        <position position="1"/>
    </location>
</feature>
<evidence type="ECO:0008006" key="3">
    <source>
        <dbReference type="Google" id="ProtNLM"/>
    </source>
</evidence>
<protein>
    <recommendedName>
        <fullName evidence="3">Tetratricopeptide repeat protein</fullName>
    </recommendedName>
</protein>
<name>A0A367LWS7_PSEAI</name>
<dbReference type="Gene3D" id="1.20.58.2200">
    <property type="match status" value="1"/>
</dbReference>
<reference evidence="1 2" key="1">
    <citation type="submission" date="2018-07" db="EMBL/GenBank/DDBJ databases">
        <title>Mechanisms of high-level aminoglycoside resistance among Gram-negative pathogens in Brazil.</title>
        <authorList>
            <person name="Ballaben A.S."/>
            <person name="Darini A.L.C."/>
            <person name="Doi Y."/>
        </authorList>
    </citation>
    <scope>NUCLEOTIDE SEQUENCE [LARGE SCALE GENOMIC DNA]</scope>
    <source>
        <strain evidence="1 2">B2-305</strain>
    </source>
</reference>
<dbReference type="InterPro" id="IPR020011">
    <property type="entry name" value="FimV_C"/>
</dbReference>